<dbReference type="InterPro" id="IPR042099">
    <property type="entry name" value="ANL_N_sf"/>
</dbReference>
<evidence type="ECO:0000313" key="4">
    <source>
        <dbReference type="EMBL" id="EWS99911.1"/>
    </source>
</evidence>
<dbReference type="GO" id="GO:0006631">
    <property type="term" value="P:fatty acid metabolic process"/>
    <property type="evidence" value="ECO:0007669"/>
    <property type="project" value="TreeGrafter"/>
</dbReference>
<evidence type="ECO:0000259" key="3">
    <source>
        <dbReference type="Pfam" id="PF13193"/>
    </source>
</evidence>
<dbReference type="eggNOG" id="COG0318">
    <property type="taxonomic scope" value="Bacteria"/>
</dbReference>
<gene>
    <name evidence="4" type="ORF">N865_19925</name>
</gene>
<proteinExistence type="predicted"/>
<organism evidence="4 5">
    <name type="scientific">Intrasporangium oryzae NRRL B-24470</name>
    <dbReference type="NCBI Taxonomy" id="1386089"/>
    <lineage>
        <taxon>Bacteria</taxon>
        <taxon>Bacillati</taxon>
        <taxon>Actinomycetota</taxon>
        <taxon>Actinomycetes</taxon>
        <taxon>Micrococcales</taxon>
        <taxon>Intrasporangiaceae</taxon>
        <taxon>Intrasporangium</taxon>
    </lineage>
</organism>
<dbReference type="InterPro" id="IPR000873">
    <property type="entry name" value="AMP-dep_synth/lig_dom"/>
</dbReference>
<evidence type="ECO:0000313" key="5">
    <source>
        <dbReference type="Proteomes" id="UP000019489"/>
    </source>
</evidence>
<dbReference type="STRING" id="1386089.N865_19925"/>
<comment type="caution">
    <text evidence="4">The sequence shown here is derived from an EMBL/GenBank/DDBJ whole genome shotgun (WGS) entry which is preliminary data.</text>
</comment>
<dbReference type="Pfam" id="PF13193">
    <property type="entry name" value="AMP-binding_C"/>
    <property type="match status" value="1"/>
</dbReference>
<dbReference type="GO" id="GO:0031956">
    <property type="term" value="F:medium-chain fatty acid-CoA ligase activity"/>
    <property type="evidence" value="ECO:0007669"/>
    <property type="project" value="TreeGrafter"/>
</dbReference>
<dbReference type="Gene3D" id="3.30.300.30">
    <property type="match status" value="1"/>
</dbReference>
<dbReference type="PANTHER" id="PTHR43201:SF32">
    <property type="entry name" value="2-SUCCINYLBENZOATE--COA LIGASE, CHLOROPLASTIC_PEROXISOMAL"/>
    <property type="match status" value="1"/>
</dbReference>
<dbReference type="Gene3D" id="3.40.50.12780">
    <property type="entry name" value="N-terminal domain of ligase-like"/>
    <property type="match status" value="1"/>
</dbReference>
<dbReference type="PANTHER" id="PTHR43201">
    <property type="entry name" value="ACYL-COA SYNTHETASE"/>
    <property type="match status" value="1"/>
</dbReference>
<dbReference type="EMBL" id="AWSA01000065">
    <property type="protein sequence ID" value="EWS99911.1"/>
    <property type="molecule type" value="Genomic_DNA"/>
</dbReference>
<feature type="region of interest" description="Disordered" evidence="1">
    <location>
        <begin position="41"/>
        <end position="60"/>
    </location>
</feature>
<dbReference type="Pfam" id="PF00501">
    <property type="entry name" value="AMP-binding"/>
    <property type="match status" value="1"/>
</dbReference>
<dbReference type="InterPro" id="IPR025110">
    <property type="entry name" value="AMP-bd_C"/>
</dbReference>
<accession>W9G3M5</accession>
<evidence type="ECO:0000259" key="2">
    <source>
        <dbReference type="Pfam" id="PF00501"/>
    </source>
</evidence>
<dbReference type="NCBIfam" id="NF005877">
    <property type="entry name" value="PRK07824.1"/>
    <property type="match status" value="1"/>
</dbReference>
<dbReference type="AlphaFoldDB" id="W9G3M5"/>
<dbReference type="InterPro" id="IPR045851">
    <property type="entry name" value="AMP-bd_C_sf"/>
</dbReference>
<dbReference type="RefSeq" id="WP_034809691.1">
    <property type="nucleotide sequence ID" value="NZ_AWSA01000065.1"/>
</dbReference>
<dbReference type="Proteomes" id="UP000019489">
    <property type="component" value="Unassembled WGS sequence"/>
</dbReference>
<protein>
    <submittedName>
        <fullName evidence="4">AMP-dependent synthetase</fullName>
    </submittedName>
</protein>
<feature type="region of interest" description="Disordered" evidence="1">
    <location>
        <begin position="1"/>
        <end position="20"/>
    </location>
</feature>
<keyword evidence="5" id="KW-1185">Reference proteome</keyword>
<evidence type="ECO:0000256" key="1">
    <source>
        <dbReference type="SAM" id="MobiDB-lite"/>
    </source>
</evidence>
<dbReference type="PATRIC" id="fig|1386089.3.peg.3892"/>
<feature type="domain" description="AMP-dependent synthetase/ligase" evidence="2">
    <location>
        <begin position="53"/>
        <end position="228"/>
    </location>
</feature>
<reference evidence="4 5" key="1">
    <citation type="submission" date="2013-08" db="EMBL/GenBank/DDBJ databases">
        <title>Intrasporangium oryzae NRRL B-24470.</title>
        <authorList>
            <person name="Liu H."/>
            <person name="Wang G."/>
        </authorList>
    </citation>
    <scope>NUCLEOTIDE SEQUENCE [LARGE SCALE GENOMIC DNA]</scope>
    <source>
        <strain evidence="4 5">NRRL B-24470</strain>
    </source>
</reference>
<dbReference type="OrthoDB" id="9803968at2"/>
<name>W9G3M5_9MICO</name>
<sequence>MTTPRAGAGRAPRPLAVPAGPDVLSILPDLEAALTGRSPVLPYAAGSPPPDLPPHDPADLPDGLALAVGTSGSTGRPKRALLTAGSLTASASATHEVLGGDGAWLLAMPAHHIAGLQVLIRSIVADTAPAVLDLQDGFAAAAFVEATARVDTAGGRGRRYTALVPTQLGRLLDDADGLAALRAFDGVLVGGAATPAVLVDRARSSGVALTLTYGMSETAGGCVYDGSPLPVSRIHIDNDRHVVLGGATIAHGYLGEPGLSADAFATDPDGVRWFRTDDLGHFDDAGLLVIDGRADDVINTGGLKITPGVVEDAIARHVPEVLDVVVLGVPDPQWGERVCAAVTLADPAMRLTTADVRSRLRGILPDSALPRQVAVLLQIPQRGPGKPDRAAIRELLGEALRADP</sequence>
<feature type="domain" description="AMP-binding enzyme C-terminal" evidence="3">
    <location>
        <begin position="310"/>
        <end position="386"/>
    </location>
</feature>
<dbReference type="SUPFAM" id="SSF56801">
    <property type="entry name" value="Acetyl-CoA synthetase-like"/>
    <property type="match status" value="1"/>
</dbReference>